<sequence length="322" mass="32971">MKRCLAALAAACAVLLAPHAHAQAWPSKPVKVIAVFPPGGSVDQVARILAQQLQVQTGQPFVVENKGGASGSIGAANVASSPPDGYTIGVVFDTHGVNPSLIPNMPFDTLTDLAPVTLVGTSPMAIVAHSSQPYASFADVIAAAKAKPGSISYGSIGSGSLGHLAMTQIANQLKVEMTHIPYKGGGPLMNDAVGGQVPLAIGTVFLVTPHVKGGRVKALGVTSPSPSQQLPGVKPVAEQGVPGFSALAWWGIIVPAKTPPAMVQRIHEEIAKALKDPGVAEKLGAQGMDVLGGGPADLDRFLRGEIARWAKVVKDNNIRAGD</sequence>
<dbReference type="RefSeq" id="WP_171094653.1">
    <property type="nucleotide sequence ID" value="NZ_CP053069.1"/>
</dbReference>
<keyword evidence="2" id="KW-0732">Signal</keyword>
<dbReference type="InterPro" id="IPR005064">
    <property type="entry name" value="BUG"/>
</dbReference>
<protein>
    <recommendedName>
        <fullName evidence="5">Tripartite-type tricarboxylate transporter receptor subunit TctC</fullName>
    </recommendedName>
</protein>
<accession>A0A6M4H1E8</accession>
<dbReference type="PANTHER" id="PTHR42928:SF5">
    <property type="entry name" value="BLR1237 PROTEIN"/>
    <property type="match status" value="1"/>
</dbReference>
<dbReference type="EMBL" id="CP053069">
    <property type="protein sequence ID" value="QJR12444.1"/>
    <property type="molecule type" value="Genomic_DNA"/>
</dbReference>
<keyword evidence="4" id="KW-1185">Reference proteome</keyword>
<dbReference type="Proteomes" id="UP000501534">
    <property type="component" value="Chromosome"/>
</dbReference>
<evidence type="ECO:0000256" key="1">
    <source>
        <dbReference type="ARBA" id="ARBA00006987"/>
    </source>
</evidence>
<dbReference type="Gene3D" id="3.40.190.10">
    <property type="entry name" value="Periplasmic binding protein-like II"/>
    <property type="match status" value="1"/>
</dbReference>
<evidence type="ECO:0008006" key="5">
    <source>
        <dbReference type="Google" id="ProtNLM"/>
    </source>
</evidence>
<evidence type="ECO:0000313" key="4">
    <source>
        <dbReference type="Proteomes" id="UP000501534"/>
    </source>
</evidence>
<proteinExistence type="inferred from homology"/>
<feature type="signal peptide" evidence="2">
    <location>
        <begin position="1"/>
        <end position="22"/>
    </location>
</feature>
<comment type="similarity">
    <text evidence="1">Belongs to the UPF0065 (bug) family.</text>
</comment>
<dbReference type="CDD" id="cd13578">
    <property type="entry name" value="PBP2_Bug27"/>
    <property type="match status" value="1"/>
</dbReference>
<reference evidence="3 4" key="1">
    <citation type="submission" date="2020-04" db="EMBL/GenBank/DDBJ databases">
        <title>Usitatibacter rugosus gen. nov., sp. nov. and Usitatibacter palustris sp. nov., novel members of Usitatibacteraceae fam. nov. within the order Nitrosomonadales isolated from soil.</title>
        <authorList>
            <person name="Huber K.J."/>
            <person name="Neumann-Schaal M."/>
            <person name="Geppert A."/>
            <person name="Luckner M."/>
            <person name="Wanner G."/>
            <person name="Overmann J."/>
        </authorList>
    </citation>
    <scope>NUCLEOTIDE SEQUENCE [LARGE SCALE GENOMIC DNA]</scope>
    <source>
        <strain evidence="3 4">0125_3</strain>
    </source>
</reference>
<dbReference type="PIRSF" id="PIRSF017082">
    <property type="entry name" value="YflP"/>
    <property type="match status" value="1"/>
</dbReference>
<name>A0A6M4H1E8_9PROT</name>
<dbReference type="Gene3D" id="3.40.190.150">
    <property type="entry name" value="Bordetella uptake gene, domain 1"/>
    <property type="match status" value="1"/>
</dbReference>
<feature type="chain" id="PRO_5026846881" description="Tripartite-type tricarboxylate transporter receptor subunit TctC" evidence="2">
    <location>
        <begin position="23"/>
        <end position="322"/>
    </location>
</feature>
<dbReference type="Pfam" id="PF03401">
    <property type="entry name" value="TctC"/>
    <property type="match status" value="1"/>
</dbReference>
<dbReference type="AlphaFoldDB" id="A0A6M4H1E8"/>
<dbReference type="SUPFAM" id="SSF53850">
    <property type="entry name" value="Periplasmic binding protein-like II"/>
    <property type="match status" value="1"/>
</dbReference>
<evidence type="ECO:0000313" key="3">
    <source>
        <dbReference type="EMBL" id="QJR12444.1"/>
    </source>
</evidence>
<dbReference type="KEGG" id="uru:DSM104443_03530"/>
<evidence type="ECO:0000256" key="2">
    <source>
        <dbReference type="SAM" id="SignalP"/>
    </source>
</evidence>
<dbReference type="PANTHER" id="PTHR42928">
    <property type="entry name" value="TRICARBOXYLATE-BINDING PROTEIN"/>
    <property type="match status" value="1"/>
</dbReference>
<dbReference type="InterPro" id="IPR042100">
    <property type="entry name" value="Bug_dom1"/>
</dbReference>
<gene>
    <name evidence="3" type="ORF">DSM104443_03530</name>
</gene>
<organism evidence="3 4">
    <name type="scientific">Usitatibacter rugosus</name>
    <dbReference type="NCBI Taxonomy" id="2732067"/>
    <lineage>
        <taxon>Bacteria</taxon>
        <taxon>Pseudomonadati</taxon>
        <taxon>Pseudomonadota</taxon>
        <taxon>Betaproteobacteria</taxon>
        <taxon>Nitrosomonadales</taxon>
        <taxon>Usitatibacteraceae</taxon>
        <taxon>Usitatibacter</taxon>
    </lineage>
</organism>